<organism evidence="1 2">
    <name type="scientific">Algoriphagus aestuariicola</name>
    <dbReference type="NCBI Taxonomy" id="1852016"/>
    <lineage>
        <taxon>Bacteria</taxon>
        <taxon>Pseudomonadati</taxon>
        <taxon>Bacteroidota</taxon>
        <taxon>Cytophagia</taxon>
        <taxon>Cytophagales</taxon>
        <taxon>Cyclobacteriaceae</taxon>
        <taxon>Algoriphagus</taxon>
    </lineage>
</organism>
<evidence type="ECO:0000313" key="2">
    <source>
        <dbReference type="Proteomes" id="UP000664698"/>
    </source>
</evidence>
<gene>
    <name evidence="1" type="ORF">J0A67_05165</name>
</gene>
<protein>
    <submittedName>
        <fullName evidence="1">Uncharacterized protein</fullName>
    </submittedName>
</protein>
<accession>A0ABS3BN31</accession>
<name>A0ABS3BN31_9BACT</name>
<proteinExistence type="predicted"/>
<dbReference type="EMBL" id="JAFKCW010000001">
    <property type="protein sequence ID" value="MBN7800239.1"/>
    <property type="molecule type" value="Genomic_DNA"/>
</dbReference>
<reference evidence="1 2" key="1">
    <citation type="submission" date="2021-03" db="EMBL/GenBank/DDBJ databases">
        <title>novel species isolated from a fishpond in China.</title>
        <authorList>
            <person name="Lu H."/>
            <person name="Cai Z."/>
        </authorList>
    </citation>
    <scope>NUCLEOTIDE SEQUENCE [LARGE SCALE GENOMIC DNA]</scope>
    <source>
        <strain evidence="1 2">JCM 31546</strain>
    </source>
</reference>
<comment type="caution">
    <text evidence="1">The sequence shown here is derived from an EMBL/GenBank/DDBJ whole genome shotgun (WGS) entry which is preliminary data.</text>
</comment>
<sequence>MKKVTKISWRIQTGNQWWSGTDTEIKMEIYRDGTLLQRLRLEPGRTSRLNRNENATYFWVFQNNSNIGVSYSGFTPPYYEEFPNGISGHLKVKFIAVGDDAWEKVWIFSAVLSGEMRHVPGTIDSLYWEEYRDEFDFTRDIVLSTDRSEGFTSLTLNY</sequence>
<dbReference type="Proteomes" id="UP000664698">
    <property type="component" value="Unassembled WGS sequence"/>
</dbReference>
<keyword evidence="2" id="KW-1185">Reference proteome</keyword>
<evidence type="ECO:0000313" key="1">
    <source>
        <dbReference type="EMBL" id="MBN7800239.1"/>
    </source>
</evidence>
<dbReference type="RefSeq" id="WP_206568194.1">
    <property type="nucleotide sequence ID" value="NZ_JAFKCW010000001.1"/>
</dbReference>